<dbReference type="RefSeq" id="WP_217839694.1">
    <property type="nucleotide sequence ID" value="NZ_CP077076.1"/>
</dbReference>
<accession>A0ABX8N2P2</accession>
<reference evidence="1" key="1">
    <citation type="journal article" date="2021" name="Microorganisms">
        <title>The Ever-Expanding Pseudomonas Genus: Description of 43 New Species and Partition of the Pseudomonas putida Group.</title>
        <authorList>
            <person name="Girard L."/>
            <person name="Lood C."/>
            <person name="Hofte M."/>
            <person name="Vandamme P."/>
            <person name="Rokni-Zadeh H."/>
            <person name="van Noort V."/>
            <person name="Lavigne R."/>
            <person name="De Mot R."/>
        </authorList>
    </citation>
    <scope>NUCLEOTIDE SEQUENCE</scope>
    <source>
        <strain evidence="1">COW40</strain>
    </source>
</reference>
<protein>
    <submittedName>
        <fullName evidence="1">Uncharacterized protein</fullName>
    </submittedName>
</protein>
<evidence type="ECO:0000313" key="1">
    <source>
        <dbReference type="EMBL" id="QXH50100.1"/>
    </source>
</evidence>
<name>A0ABX8N2P2_9PSED</name>
<evidence type="ECO:0000313" key="2">
    <source>
        <dbReference type="Proteomes" id="UP001046350"/>
    </source>
</evidence>
<proteinExistence type="predicted"/>
<gene>
    <name evidence="1" type="ORF">KSS94_19390</name>
</gene>
<organism evidence="1 2">
    <name type="scientific">Pseudomonas fakonensis</name>
    <dbReference type="NCBI Taxonomy" id="2842355"/>
    <lineage>
        <taxon>Bacteria</taxon>
        <taxon>Pseudomonadati</taxon>
        <taxon>Pseudomonadota</taxon>
        <taxon>Gammaproteobacteria</taxon>
        <taxon>Pseudomonadales</taxon>
        <taxon>Pseudomonadaceae</taxon>
        <taxon>Pseudomonas</taxon>
    </lineage>
</organism>
<keyword evidence="2" id="KW-1185">Reference proteome</keyword>
<dbReference type="Proteomes" id="UP001046350">
    <property type="component" value="Chromosome"/>
</dbReference>
<dbReference type="EMBL" id="CP077076">
    <property type="protein sequence ID" value="QXH50100.1"/>
    <property type="molecule type" value="Genomic_DNA"/>
</dbReference>
<sequence>MINTHFTAELHCKYGQIGVTQYPHAWAADLPAKYDGWLRPEHRGAHGFRPVEFNFQFIKQTDRHIYTITATGDWAYAGARLEKSKNDWLGLYSTHVVGRVIDWATFGPLSAAEWKIEPLQRWDGEPGSISEVSFHLRDADGHRVALINERGYYMNAGETPGEILTFTLGNVRLR</sequence>